<protein>
    <submittedName>
        <fullName evidence="1">Uncharacterized protein</fullName>
    </submittedName>
</protein>
<keyword evidence="2" id="KW-1185">Reference proteome</keyword>
<dbReference type="EMBL" id="JAKGTH010000013">
    <property type="protein sequence ID" value="MCF4102836.1"/>
    <property type="molecule type" value="Genomic_DNA"/>
</dbReference>
<dbReference type="Proteomes" id="UP001179363">
    <property type="component" value="Unassembled WGS sequence"/>
</dbReference>
<accession>A0ABS9EJ28</accession>
<dbReference type="RefSeq" id="WP_236134980.1">
    <property type="nucleotide sequence ID" value="NZ_JAKGTH010000013.1"/>
</dbReference>
<reference evidence="1" key="1">
    <citation type="submission" date="2022-01" db="EMBL/GenBank/DDBJ databases">
        <title>Gillisia lutea sp. nov., isolated from marine plastic residues from the Malvarosa beach (Valencia, Spain).</title>
        <authorList>
            <person name="Vidal-Verdu A."/>
            <person name="Molina-Menor E."/>
            <person name="Satari L."/>
            <person name="Pascual J."/>
            <person name="Pereto J."/>
            <person name="Porcar M."/>
        </authorList>
    </citation>
    <scope>NUCLEOTIDE SEQUENCE</scope>
    <source>
        <strain evidence="1">M10.2A</strain>
    </source>
</reference>
<name>A0ABS9EJ28_9FLAO</name>
<evidence type="ECO:0000313" key="2">
    <source>
        <dbReference type="Proteomes" id="UP001179363"/>
    </source>
</evidence>
<comment type="caution">
    <text evidence="1">The sequence shown here is derived from an EMBL/GenBank/DDBJ whole genome shotgun (WGS) entry which is preliminary data.</text>
</comment>
<proteinExistence type="predicted"/>
<organism evidence="1 2">
    <name type="scientific">Gillisia lutea</name>
    <dbReference type="NCBI Taxonomy" id="2909668"/>
    <lineage>
        <taxon>Bacteria</taxon>
        <taxon>Pseudomonadati</taxon>
        <taxon>Bacteroidota</taxon>
        <taxon>Flavobacteriia</taxon>
        <taxon>Flavobacteriales</taxon>
        <taxon>Flavobacteriaceae</taxon>
        <taxon>Gillisia</taxon>
    </lineage>
</organism>
<evidence type="ECO:0000313" key="1">
    <source>
        <dbReference type="EMBL" id="MCF4102836.1"/>
    </source>
</evidence>
<gene>
    <name evidence="1" type="ORF">L1I30_14250</name>
</gene>
<sequence length="259" mass="30097">MKKIIILIITLIALSCSKNEDEYIGSIETDIDFMPVEIYNNSNISENPTLKLKLITREEFPCYNYSLITTQSIEDNELIIRLEKVSVPTICLTAIGPAISYIDLPEKINQITFINGNIIDQYSITINQEKVTINVIDNNFTHLLFNQTFRYPQNSFAYVSGTNTDNTEIYDRFLEVLRENPKFTEFEFEGEGRIPYTTTSDGHWVNHPSKYFTYTDYEEFENLKLILKNFSMENIEENSGVSISIYGWNNISYNSWLNN</sequence>
<dbReference type="PROSITE" id="PS51257">
    <property type="entry name" value="PROKAR_LIPOPROTEIN"/>
    <property type="match status" value="1"/>
</dbReference>